<dbReference type="EMBL" id="WQMT02000002">
    <property type="protein sequence ID" value="KAG9226610.1"/>
    <property type="molecule type" value="Genomic_DNA"/>
</dbReference>
<sequence length="439" mass="49738">MSATEAFAKPKIVWPELPIELWIRILRCAASLPEDFDLELVRGAFRVQYSSKLYREVLVTARKIVRVSKLWNDLATPLLYETIFTAKARQLVKLRASLHRSLGDSVSVDPNYLIGSQESTAGIAPTRRQPLGFWVRRLVVTLQPPYTPNVDVTSEILDLISCFSGGLVALHLLVPLPDHPSRFVSPAFLHVLRTSHGKALRCLNLTTNQPDRAVSLESWYDFLEKMNSLSALRCDVRCDHTRPDIFYKPHHLSVISIPMAEFMDPESPSTSVVNGIHELITTPRVQLASPDPSRRLNLHVPQFGNNLTTLTLDMHRFDPEFGVSLHLSPFFPNLIYLRLSCRSWYALYISRPLAVPPSVVHLRLSSLHYTSTNQDQYFYLGQILETIYFEGSSLKVVQLGGRPLFKDLAQRHPLLLHHMAGKVRERGSELHDPDDNSVG</sequence>
<gene>
    <name evidence="1" type="ORF">CCMSSC00406_0006165</name>
</gene>
<organism evidence="1 2">
    <name type="scientific">Pleurotus cornucopiae</name>
    <name type="common">Cornucopia mushroom</name>
    <dbReference type="NCBI Taxonomy" id="5321"/>
    <lineage>
        <taxon>Eukaryota</taxon>
        <taxon>Fungi</taxon>
        <taxon>Dikarya</taxon>
        <taxon>Basidiomycota</taxon>
        <taxon>Agaricomycotina</taxon>
        <taxon>Agaricomycetes</taxon>
        <taxon>Agaricomycetidae</taxon>
        <taxon>Agaricales</taxon>
        <taxon>Pleurotineae</taxon>
        <taxon>Pleurotaceae</taxon>
        <taxon>Pleurotus</taxon>
    </lineage>
</organism>
<dbReference type="Proteomes" id="UP000824881">
    <property type="component" value="Unassembled WGS sequence"/>
</dbReference>
<name>A0ACB7J8U2_PLECO</name>
<keyword evidence="2" id="KW-1185">Reference proteome</keyword>
<evidence type="ECO:0000313" key="1">
    <source>
        <dbReference type="EMBL" id="KAG9226610.1"/>
    </source>
</evidence>
<proteinExistence type="predicted"/>
<accession>A0ACB7J8U2</accession>
<protein>
    <submittedName>
        <fullName evidence="1">Uncharacterized protein</fullName>
    </submittedName>
</protein>
<evidence type="ECO:0000313" key="2">
    <source>
        <dbReference type="Proteomes" id="UP000824881"/>
    </source>
</evidence>
<comment type="caution">
    <text evidence="1">The sequence shown here is derived from an EMBL/GenBank/DDBJ whole genome shotgun (WGS) entry which is preliminary data.</text>
</comment>
<reference evidence="1 2" key="1">
    <citation type="journal article" date="2021" name="Appl. Environ. Microbiol.">
        <title>Genetic linkage and physical mapping for an oyster mushroom Pleurotus cornucopiae and QTL analysis for the trait cap color.</title>
        <authorList>
            <person name="Zhang Y."/>
            <person name="Gao W."/>
            <person name="Sonnenberg A."/>
            <person name="Chen Q."/>
            <person name="Zhang J."/>
            <person name="Huang C."/>
        </authorList>
    </citation>
    <scope>NUCLEOTIDE SEQUENCE [LARGE SCALE GENOMIC DNA]</scope>
    <source>
        <strain evidence="1">CCMSSC00406</strain>
    </source>
</reference>